<evidence type="ECO:0000313" key="1">
    <source>
        <dbReference type="EMBL" id="OMO51730.1"/>
    </source>
</evidence>
<accession>A0A1R3G127</accession>
<comment type="caution">
    <text evidence="1">The sequence shown here is derived from an EMBL/GenBank/DDBJ whole genome shotgun (WGS) entry which is preliminary data.</text>
</comment>
<evidence type="ECO:0000313" key="2">
    <source>
        <dbReference type="Proteomes" id="UP000188268"/>
    </source>
</evidence>
<evidence type="ECO:0008006" key="3">
    <source>
        <dbReference type="Google" id="ProtNLM"/>
    </source>
</evidence>
<sequence>MAWEDQIQKLGIGSHTQDEEMKQDFFQRLPDDVVMLIINKLIRMKTLFRFFLVAKRHSSLVTKTHSLFVDLHTPPPTLLDRLGGFLGTY</sequence>
<dbReference type="OrthoDB" id="812961at2759"/>
<organism evidence="1 2">
    <name type="scientific">Corchorus capsularis</name>
    <name type="common">Jute</name>
    <dbReference type="NCBI Taxonomy" id="210143"/>
    <lineage>
        <taxon>Eukaryota</taxon>
        <taxon>Viridiplantae</taxon>
        <taxon>Streptophyta</taxon>
        <taxon>Embryophyta</taxon>
        <taxon>Tracheophyta</taxon>
        <taxon>Spermatophyta</taxon>
        <taxon>Magnoliopsida</taxon>
        <taxon>eudicotyledons</taxon>
        <taxon>Gunneridae</taxon>
        <taxon>Pentapetalae</taxon>
        <taxon>rosids</taxon>
        <taxon>malvids</taxon>
        <taxon>Malvales</taxon>
        <taxon>Malvaceae</taxon>
        <taxon>Grewioideae</taxon>
        <taxon>Apeibeae</taxon>
        <taxon>Corchorus</taxon>
    </lineage>
</organism>
<dbReference type="SUPFAM" id="SSF81383">
    <property type="entry name" value="F-box domain"/>
    <property type="match status" value="1"/>
</dbReference>
<proteinExistence type="predicted"/>
<gene>
    <name evidence="1" type="ORF">CCACVL1_29624</name>
</gene>
<dbReference type="EMBL" id="AWWV01015714">
    <property type="protein sequence ID" value="OMO51730.1"/>
    <property type="molecule type" value="Genomic_DNA"/>
</dbReference>
<keyword evidence="2" id="KW-1185">Reference proteome</keyword>
<protein>
    <recommendedName>
        <fullName evidence="3">F-box domain-containing protein</fullName>
    </recommendedName>
</protein>
<name>A0A1R3G127_COCAP</name>
<dbReference type="Gramene" id="OMO51730">
    <property type="protein sequence ID" value="OMO51730"/>
    <property type="gene ID" value="CCACVL1_29624"/>
</dbReference>
<dbReference type="InterPro" id="IPR036047">
    <property type="entry name" value="F-box-like_dom_sf"/>
</dbReference>
<reference evidence="1 2" key="1">
    <citation type="submission" date="2013-09" db="EMBL/GenBank/DDBJ databases">
        <title>Corchorus capsularis genome sequencing.</title>
        <authorList>
            <person name="Alam M."/>
            <person name="Haque M.S."/>
            <person name="Islam M.S."/>
            <person name="Emdad E.M."/>
            <person name="Islam M.M."/>
            <person name="Ahmed B."/>
            <person name="Halim A."/>
            <person name="Hossen Q.M.M."/>
            <person name="Hossain M.Z."/>
            <person name="Ahmed R."/>
            <person name="Khan M.M."/>
            <person name="Islam R."/>
            <person name="Rashid M.M."/>
            <person name="Khan S.A."/>
            <person name="Rahman M.S."/>
            <person name="Alam M."/>
        </authorList>
    </citation>
    <scope>NUCLEOTIDE SEQUENCE [LARGE SCALE GENOMIC DNA]</scope>
    <source>
        <strain evidence="2">cv. CVL-1</strain>
        <tissue evidence="1">Whole seedling</tissue>
    </source>
</reference>
<dbReference type="Proteomes" id="UP000188268">
    <property type="component" value="Unassembled WGS sequence"/>
</dbReference>
<dbReference type="AlphaFoldDB" id="A0A1R3G127"/>